<keyword evidence="3" id="KW-0238">DNA-binding</keyword>
<dbReference type="PATRIC" id="fig|1178482.3.peg.960"/>
<accession>W1NAX9</accession>
<evidence type="ECO:0000256" key="4">
    <source>
        <dbReference type="ARBA" id="ARBA00023163"/>
    </source>
</evidence>
<evidence type="ECO:0000313" key="7">
    <source>
        <dbReference type="Proteomes" id="UP000019113"/>
    </source>
</evidence>
<feature type="domain" description="HTH lysR-type" evidence="5">
    <location>
        <begin position="1"/>
        <end position="57"/>
    </location>
</feature>
<evidence type="ECO:0000256" key="3">
    <source>
        <dbReference type="ARBA" id="ARBA00023125"/>
    </source>
</evidence>
<organism evidence="6 7">
    <name type="scientific">Halomonas huangheensis</name>
    <dbReference type="NCBI Taxonomy" id="1178482"/>
    <lineage>
        <taxon>Bacteria</taxon>
        <taxon>Pseudomonadati</taxon>
        <taxon>Pseudomonadota</taxon>
        <taxon>Gammaproteobacteria</taxon>
        <taxon>Oceanospirillales</taxon>
        <taxon>Halomonadaceae</taxon>
        <taxon>Halomonas</taxon>
    </lineage>
</organism>
<proteinExistence type="inferred from homology"/>
<keyword evidence="7" id="KW-1185">Reference proteome</keyword>
<dbReference type="STRING" id="1178482.AR456_18005"/>
<dbReference type="KEGG" id="hhu:AR456_18005"/>
<dbReference type="RefSeq" id="WP_021817922.1">
    <property type="nucleotide sequence ID" value="NZ_AVBC01000019.1"/>
</dbReference>
<dbReference type="PRINTS" id="PR00039">
    <property type="entry name" value="HTHLYSR"/>
</dbReference>
<dbReference type="Gene3D" id="1.10.10.10">
    <property type="entry name" value="Winged helix-like DNA-binding domain superfamily/Winged helix DNA-binding domain"/>
    <property type="match status" value="1"/>
</dbReference>
<reference evidence="6 7" key="1">
    <citation type="submission" date="2013-08" db="EMBL/GenBank/DDBJ databases">
        <title>draft genome of Halomonas huanghegensis, strain BJGMM-B45T.</title>
        <authorList>
            <person name="Miao C."/>
            <person name="Wan Y."/>
            <person name="Jin W."/>
        </authorList>
    </citation>
    <scope>NUCLEOTIDE SEQUENCE [LARGE SCALE GENOMIC DNA]</scope>
    <source>
        <strain evidence="6 7">BJGMM-B45</strain>
    </source>
</reference>
<dbReference type="FunFam" id="1.10.10.10:FF:000001">
    <property type="entry name" value="LysR family transcriptional regulator"/>
    <property type="match status" value="1"/>
</dbReference>
<evidence type="ECO:0000313" key="6">
    <source>
        <dbReference type="EMBL" id="ERL52090.1"/>
    </source>
</evidence>
<evidence type="ECO:0000259" key="5">
    <source>
        <dbReference type="PROSITE" id="PS50931"/>
    </source>
</evidence>
<dbReference type="Proteomes" id="UP000019113">
    <property type="component" value="Unassembled WGS sequence"/>
</dbReference>
<dbReference type="GO" id="GO:0003677">
    <property type="term" value="F:DNA binding"/>
    <property type="evidence" value="ECO:0007669"/>
    <property type="project" value="UniProtKB-KW"/>
</dbReference>
<dbReference type="EMBL" id="AVBC01000019">
    <property type="protein sequence ID" value="ERL52090.1"/>
    <property type="molecule type" value="Genomic_DNA"/>
</dbReference>
<dbReference type="GO" id="GO:0003700">
    <property type="term" value="F:DNA-binding transcription factor activity"/>
    <property type="evidence" value="ECO:0007669"/>
    <property type="project" value="InterPro"/>
</dbReference>
<dbReference type="eggNOG" id="COG0583">
    <property type="taxonomic scope" value="Bacteria"/>
</dbReference>
<dbReference type="InterPro" id="IPR036388">
    <property type="entry name" value="WH-like_DNA-bd_sf"/>
</dbReference>
<keyword evidence="4" id="KW-0804">Transcription</keyword>
<dbReference type="InterPro" id="IPR005119">
    <property type="entry name" value="LysR_subst-bd"/>
</dbReference>
<protein>
    <recommendedName>
        <fullName evidence="5">HTH lysR-type domain-containing protein</fullName>
    </recommendedName>
</protein>
<dbReference type="InterPro" id="IPR036390">
    <property type="entry name" value="WH_DNA-bd_sf"/>
</dbReference>
<name>W1NAX9_9GAMM</name>
<evidence type="ECO:0000256" key="2">
    <source>
        <dbReference type="ARBA" id="ARBA00023015"/>
    </source>
</evidence>
<dbReference type="InterPro" id="IPR000847">
    <property type="entry name" value="LysR_HTH_N"/>
</dbReference>
<dbReference type="Pfam" id="PF00126">
    <property type="entry name" value="HTH_1"/>
    <property type="match status" value="1"/>
</dbReference>
<dbReference type="InterPro" id="IPR050950">
    <property type="entry name" value="HTH-type_LysR_regulators"/>
</dbReference>
<sequence length="307" mass="34159">MTIALRYFEEVARQGSLRKAAERLHVAASAVNRQILKLEEELGVPLFERLPRGLRLSSAGELLLYQVRQWQRDERQILGVLGDIRGAGCAEIRIASVESMTDLVLPDVMQRFGERYPQVHFQLLTGLTDTIIERIVSGESDIGICVNPTPNPRVRTLRSASFRFGAVMAADHPLAELPAVRLQDCAEYPVILPDSDMFRGSTLEQALAHHQVEFRVLAECSRVLSIKSLASAGLGIAFLNPLDVAREVQRGELVFRPLKDRPIHGARIDICVARERSMPPALAIFAELLSEALATVEEQPLLDQLEK</sequence>
<dbReference type="SUPFAM" id="SSF53850">
    <property type="entry name" value="Periplasmic binding protein-like II"/>
    <property type="match status" value="1"/>
</dbReference>
<keyword evidence="2" id="KW-0805">Transcription regulation</keyword>
<dbReference type="Gene3D" id="3.40.190.290">
    <property type="match status" value="1"/>
</dbReference>
<comment type="similarity">
    <text evidence="1">Belongs to the LysR transcriptional regulatory family.</text>
</comment>
<dbReference type="AlphaFoldDB" id="W1NAX9"/>
<dbReference type="GO" id="GO:0005829">
    <property type="term" value="C:cytosol"/>
    <property type="evidence" value="ECO:0007669"/>
    <property type="project" value="TreeGrafter"/>
</dbReference>
<evidence type="ECO:0000256" key="1">
    <source>
        <dbReference type="ARBA" id="ARBA00009437"/>
    </source>
</evidence>
<dbReference type="PROSITE" id="PS50931">
    <property type="entry name" value="HTH_LYSR"/>
    <property type="match status" value="1"/>
</dbReference>
<dbReference type="PANTHER" id="PTHR30419">
    <property type="entry name" value="HTH-TYPE TRANSCRIPTIONAL REGULATOR YBHD"/>
    <property type="match status" value="1"/>
</dbReference>
<dbReference type="Pfam" id="PF03466">
    <property type="entry name" value="LysR_substrate"/>
    <property type="match status" value="1"/>
</dbReference>
<dbReference type="SUPFAM" id="SSF46785">
    <property type="entry name" value="Winged helix' DNA-binding domain"/>
    <property type="match status" value="1"/>
</dbReference>
<gene>
    <name evidence="6" type="ORF">BJB45_08995</name>
</gene>
<comment type="caution">
    <text evidence="6">The sequence shown here is derived from an EMBL/GenBank/DDBJ whole genome shotgun (WGS) entry which is preliminary data.</text>
</comment>